<proteinExistence type="inferred from homology"/>
<feature type="non-terminal residue" evidence="11">
    <location>
        <position position="1"/>
    </location>
</feature>
<dbReference type="Pfam" id="PF00777">
    <property type="entry name" value="Glyco_transf_29"/>
    <property type="match status" value="1"/>
</dbReference>
<reference evidence="11 12" key="1">
    <citation type="journal article" date="2015" name="Genome Biol. Evol.">
        <title>Comparative Genomics of a Bacterivorous Green Alga Reveals Evolutionary Causalities and Consequences of Phago-Mixotrophic Mode of Nutrition.</title>
        <authorList>
            <person name="Burns J.A."/>
            <person name="Paasch A."/>
            <person name="Narechania A."/>
            <person name="Kim E."/>
        </authorList>
    </citation>
    <scope>NUCLEOTIDE SEQUENCE [LARGE SCALE GENOMIC DNA]</scope>
    <source>
        <strain evidence="11 12">PLY_AMNH</strain>
    </source>
</reference>
<dbReference type="Proteomes" id="UP001190700">
    <property type="component" value="Unassembled WGS sequence"/>
</dbReference>
<keyword evidence="9" id="KW-0472">Membrane</keyword>
<dbReference type="EMBL" id="LGRX02017930">
    <property type="protein sequence ID" value="KAK3260273.1"/>
    <property type="molecule type" value="Genomic_DNA"/>
</dbReference>
<name>A0AAE0FIF3_9CHLO</name>
<keyword evidence="10" id="KW-0325">Glycoprotein</keyword>
<keyword evidence="8" id="KW-0333">Golgi apparatus</keyword>
<dbReference type="Gene3D" id="3.90.1480.20">
    <property type="entry name" value="Glycosyl transferase family 29"/>
    <property type="match status" value="1"/>
</dbReference>
<keyword evidence="7" id="KW-1133">Transmembrane helix</keyword>
<evidence type="ECO:0000256" key="3">
    <source>
        <dbReference type="ARBA" id="ARBA00022676"/>
    </source>
</evidence>
<keyword evidence="4" id="KW-0808">Transferase</keyword>
<organism evidence="11 12">
    <name type="scientific">Cymbomonas tetramitiformis</name>
    <dbReference type="NCBI Taxonomy" id="36881"/>
    <lineage>
        <taxon>Eukaryota</taxon>
        <taxon>Viridiplantae</taxon>
        <taxon>Chlorophyta</taxon>
        <taxon>Pyramimonadophyceae</taxon>
        <taxon>Pyramimonadales</taxon>
        <taxon>Pyramimonadaceae</taxon>
        <taxon>Cymbomonas</taxon>
    </lineage>
</organism>
<sequence>VNAKTARNSELVLWFPAVQQEMGSTCRKRFPENPVHIVSMATAQILVKVVRQLRADLRRLGFGPFGTWYQMTSGAHGILLFSHLCEHISLYGFTTYWLGGPDQYTGRKEKIHSGYVFHDWAMESHLWRLLHAAQGITICS</sequence>
<evidence type="ECO:0000313" key="11">
    <source>
        <dbReference type="EMBL" id="KAK3260273.1"/>
    </source>
</evidence>
<evidence type="ECO:0000256" key="9">
    <source>
        <dbReference type="ARBA" id="ARBA00023136"/>
    </source>
</evidence>
<evidence type="ECO:0000256" key="5">
    <source>
        <dbReference type="ARBA" id="ARBA00022692"/>
    </source>
</evidence>
<dbReference type="AlphaFoldDB" id="A0AAE0FIF3"/>
<comment type="caution">
    <text evidence="11">The sequence shown here is derived from an EMBL/GenBank/DDBJ whole genome shotgun (WGS) entry which is preliminary data.</text>
</comment>
<dbReference type="GO" id="GO:0008373">
    <property type="term" value="F:sialyltransferase activity"/>
    <property type="evidence" value="ECO:0007669"/>
    <property type="project" value="InterPro"/>
</dbReference>
<keyword evidence="6" id="KW-0735">Signal-anchor</keyword>
<evidence type="ECO:0000256" key="6">
    <source>
        <dbReference type="ARBA" id="ARBA00022968"/>
    </source>
</evidence>
<keyword evidence="5" id="KW-0812">Transmembrane</keyword>
<evidence type="ECO:0000256" key="1">
    <source>
        <dbReference type="ARBA" id="ARBA00004323"/>
    </source>
</evidence>
<dbReference type="InterPro" id="IPR001675">
    <property type="entry name" value="Glyco_trans_29"/>
</dbReference>
<comment type="subcellular location">
    <subcellularLocation>
        <location evidence="1">Golgi apparatus membrane</location>
        <topology evidence="1">Single-pass type II membrane protein</topology>
    </subcellularLocation>
</comment>
<dbReference type="GO" id="GO:0000139">
    <property type="term" value="C:Golgi membrane"/>
    <property type="evidence" value="ECO:0007669"/>
    <property type="project" value="UniProtKB-SubCell"/>
</dbReference>
<evidence type="ECO:0000256" key="8">
    <source>
        <dbReference type="ARBA" id="ARBA00023034"/>
    </source>
</evidence>
<accession>A0AAE0FIF3</accession>
<protein>
    <submittedName>
        <fullName evidence="11">Uncharacterized protein</fullName>
    </submittedName>
</protein>
<evidence type="ECO:0000256" key="10">
    <source>
        <dbReference type="ARBA" id="ARBA00023180"/>
    </source>
</evidence>
<evidence type="ECO:0000256" key="7">
    <source>
        <dbReference type="ARBA" id="ARBA00022989"/>
    </source>
</evidence>
<keyword evidence="3" id="KW-0328">Glycosyltransferase</keyword>
<gene>
    <name evidence="11" type="ORF">CYMTET_30760</name>
</gene>
<comment type="similarity">
    <text evidence="2">Belongs to the glycosyltransferase 29 family.</text>
</comment>
<evidence type="ECO:0000313" key="12">
    <source>
        <dbReference type="Proteomes" id="UP001190700"/>
    </source>
</evidence>
<dbReference type="InterPro" id="IPR038578">
    <property type="entry name" value="GT29-like_sf"/>
</dbReference>
<keyword evidence="12" id="KW-1185">Reference proteome</keyword>
<evidence type="ECO:0000256" key="2">
    <source>
        <dbReference type="ARBA" id="ARBA00006003"/>
    </source>
</evidence>
<evidence type="ECO:0000256" key="4">
    <source>
        <dbReference type="ARBA" id="ARBA00022679"/>
    </source>
</evidence>